<name>A0A1H0ZN28_9BURK</name>
<accession>A0A1H0ZN28</accession>
<organism evidence="2 3">
    <name type="scientific">Paraburkholderia tuberum</name>
    <dbReference type="NCBI Taxonomy" id="157910"/>
    <lineage>
        <taxon>Bacteria</taxon>
        <taxon>Pseudomonadati</taxon>
        <taxon>Pseudomonadota</taxon>
        <taxon>Betaproteobacteria</taxon>
        <taxon>Burkholderiales</taxon>
        <taxon>Burkholderiaceae</taxon>
        <taxon>Paraburkholderia</taxon>
    </lineage>
</organism>
<evidence type="ECO:0000313" key="3">
    <source>
        <dbReference type="Proteomes" id="UP000199365"/>
    </source>
</evidence>
<dbReference type="SUPFAM" id="SSF55729">
    <property type="entry name" value="Acyl-CoA N-acyltransferases (Nat)"/>
    <property type="match status" value="1"/>
</dbReference>
<keyword evidence="2" id="KW-0687">Ribonucleoprotein</keyword>
<evidence type="ECO:0000313" key="2">
    <source>
        <dbReference type="EMBL" id="SDQ28456.1"/>
    </source>
</evidence>
<reference evidence="3" key="1">
    <citation type="submission" date="2016-10" db="EMBL/GenBank/DDBJ databases">
        <authorList>
            <person name="Varghese N."/>
            <person name="Submissions S."/>
        </authorList>
    </citation>
    <scope>NUCLEOTIDE SEQUENCE [LARGE SCALE GENOMIC DNA]</scope>
    <source>
        <strain evidence="3">DUS833</strain>
    </source>
</reference>
<keyword evidence="3" id="KW-1185">Reference proteome</keyword>
<dbReference type="InterPro" id="IPR000182">
    <property type="entry name" value="GNAT_dom"/>
</dbReference>
<evidence type="ECO:0000259" key="1">
    <source>
        <dbReference type="PROSITE" id="PS51186"/>
    </source>
</evidence>
<dbReference type="InterPro" id="IPR016181">
    <property type="entry name" value="Acyl_CoA_acyltransferase"/>
</dbReference>
<dbReference type="CDD" id="cd04301">
    <property type="entry name" value="NAT_SF"/>
    <property type="match status" value="1"/>
</dbReference>
<dbReference type="Pfam" id="PF00583">
    <property type="entry name" value="Acetyltransf_1"/>
    <property type="match status" value="1"/>
</dbReference>
<keyword evidence="2" id="KW-0689">Ribosomal protein</keyword>
<dbReference type="GO" id="GO:0005840">
    <property type="term" value="C:ribosome"/>
    <property type="evidence" value="ECO:0007669"/>
    <property type="project" value="UniProtKB-KW"/>
</dbReference>
<gene>
    <name evidence="2" type="ORF">SAMN05445850_0110</name>
</gene>
<dbReference type="STRING" id="157910.SAMN05445850_0110"/>
<dbReference type="GO" id="GO:0016747">
    <property type="term" value="F:acyltransferase activity, transferring groups other than amino-acyl groups"/>
    <property type="evidence" value="ECO:0007669"/>
    <property type="project" value="InterPro"/>
</dbReference>
<dbReference type="EMBL" id="FNKX01000001">
    <property type="protein sequence ID" value="SDQ28456.1"/>
    <property type="molecule type" value="Genomic_DNA"/>
</dbReference>
<protein>
    <submittedName>
        <fullName evidence="2">Ribosomal protein S18 acetylase RimI</fullName>
    </submittedName>
</protein>
<dbReference type="PROSITE" id="PS51186">
    <property type="entry name" value="GNAT"/>
    <property type="match status" value="1"/>
</dbReference>
<proteinExistence type="predicted"/>
<feature type="domain" description="N-acetyltransferase" evidence="1">
    <location>
        <begin position="132"/>
        <end position="275"/>
    </location>
</feature>
<dbReference type="Gene3D" id="3.40.630.30">
    <property type="match status" value="1"/>
</dbReference>
<dbReference type="AlphaFoldDB" id="A0A1H0ZN28"/>
<dbReference type="Proteomes" id="UP000199365">
    <property type="component" value="Unassembled WGS sequence"/>
</dbReference>
<sequence>MPAQAGRSGGTRGEAAPISVSDEACCPRHDDPPLLANVLLDVVDKELERRGHCFVRCADDANVYIRSRRAGERVMAPAHRTVTAPFLLPLPAASRKARDKQPLPARAACFTVYPTHPRGPAMFDPTEAPSPFHLRSASMDDFEFAEALTRNNMGGYYRRHHLVWRSDLFLGSWRESENFILEVDGVPMGVLRITEEGDSLHIRDVQIAEGYRRLGAGTFLLDISHQWARERGLRELQLRVFVDNPAARLYLRKGYKLTGPRLAQLGAIRHLARRV</sequence>